<keyword evidence="5 6" id="KW-0472">Membrane</keyword>
<keyword evidence="3 6" id="KW-0812">Transmembrane</keyword>
<evidence type="ECO:0000256" key="6">
    <source>
        <dbReference type="SAM" id="Phobius"/>
    </source>
</evidence>
<name>A0A6M1S344_9HYPH</name>
<dbReference type="GO" id="GO:0016020">
    <property type="term" value="C:membrane"/>
    <property type="evidence" value="ECO:0007669"/>
    <property type="project" value="UniProtKB-SubCell"/>
</dbReference>
<feature type="transmembrane region" description="Helical" evidence="6">
    <location>
        <begin position="130"/>
        <end position="149"/>
    </location>
</feature>
<comment type="caution">
    <text evidence="7">The sequence shown here is derived from an EMBL/GenBank/DDBJ whole genome shotgun (WGS) entry which is preliminary data.</text>
</comment>
<dbReference type="EMBL" id="JAAKZH010000005">
    <property type="protein sequence ID" value="NGO65515.1"/>
    <property type="molecule type" value="Genomic_DNA"/>
</dbReference>
<feature type="transmembrane region" description="Helical" evidence="6">
    <location>
        <begin position="70"/>
        <end position="92"/>
    </location>
</feature>
<feature type="transmembrane region" description="Helical" evidence="6">
    <location>
        <begin position="155"/>
        <end position="176"/>
    </location>
</feature>
<dbReference type="PANTHER" id="PTHR31885:SF6">
    <property type="entry name" value="GH04784P"/>
    <property type="match status" value="1"/>
</dbReference>
<keyword evidence="8" id="KW-1185">Reference proteome</keyword>
<sequence>MTIFYLAVLLGLAYFAILPRPESHFRTVAKTLPIILLCVFAALSGAWWLVVVALGLSAVGDALISRSGELAFKLGLQVFLAVLLIYAAIFYLNGDLDILTVAPWRWLAAVALVVFGVFLLRILWNPTGPLAPAIASYIAAMLVMGLMSLTMPSPLVFIGAVAFLISDALIALESFLLKDEGHKKISSYAVWAFYFFAQCILTLSLVSL</sequence>
<organism evidence="7 8">
    <name type="scientific">Rhizobium daejeonense</name>
    <dbReference type="NCBI Taxonomy" id="240521"/>
    <lineage>
        <taxon>Bacteria</taxon>
        <taxon>Pseudomonadati</taxon>
        <taxon>Pseudomonadota</taxon>
        <taxon>Alphaproteobacteria</taxon>
        <taxon>Hyphomicrobiales</taxon>
        <taxon>Rhizobiaceae</taxon>
        <taxon>Rhizobium/Agrobacterium group</taxon>
        <taxon>Rhizobium</taxon>
    </lineage>
</organism>
<evidence type="ECO:0000256" key="3">
    <source>
        <dbReference type="ARBA" id="ARBA00022692"/>
    </source>
</evidence>
<dbReference type="PANTHER" id="PTHR31885">
    <property type="entry name" value="GH04784P"/>
    <property type="match status" value="1"/>
</dbReference>
<evidence type="ECO:0000256" key="5">
    <source>
        <dbReference type="ARBA" id="ARBA00023136"/>
    </source>
</evidence>
<dbReference type="Pfam" id="PF07947">
    <property type="entry name" value="YhhN"/>
    <property type="match status" value="1"/>
</dbReference>
<dbReference type="AlphaFoldDB" id="A0A6M1S344"/>
<reference evidence="7 8" key="1">
    <citation type="submission" date="2020-02" db="EMBL/GenBank/DDBJ databases">
        <title>Genome sequence of the type strain CCBAU10050 of Rhizobium daejeonense.</title>
        <authorList>
            <person name="Gao J."/>
            <person name="Sun J."/>
        </authorList>
    </citation>
    <scope>NUCLEOTIDE SEQUENCE [LARGE SCALE GENOMIC DNA]</scope>
    <source>
        <strain evidence="7 8">CCBAU10050</strain>
    </source>
</reference>
<proteinExistence type="inferred from homology"/>
<protein>
    <submittedName>
        <fullName evidence="7">Lysoplasmalogenase</fullName>
    </submittedName>
</protein>
<dbReference type="RefSeq" id="WP_163901891.1">
    <property type="nucleotide sequence ID" value="NZ_CP048427.1"/>
</dbReference>
<dbReference type="GO" id="GO:0016787">
    <property type="term" value="F:hydrolase activity"/>
    <property type="evidence" value="ECO:0007669"/>
    <property type="project" value="TreeGrafter"/>
</dbReference>
<evidence type="ECO:0000256" key="4">
    <source>
        <dbReference type="ARBA" id="ARBA00022989"/>
    </source>
</evidence>
<feature type="transmembrane region" description="Helical" evidence="6">
    <location>
        <begin position="188"/>
        <end position="206"/>
    </location>
</feature>
<comment type="similarity">
    <text evidence="2">Belongs to the TMEM86 family.</text>
</comment>
<evidence type="ECO:0000256" key="2">
    <source>
        <dbReference type="ARBA" id="ARBA00007375"/>
    </source>
</evidence>
<evidence type="ECO:0000256" key="1">
    <source>
        <dbReference type="ARBA" id="ARBA00004141"/>
    </source>
</evidence>
<accession>A0A6M1S344</accession>
<dbReference type="InterPro" id="IPR012506">
    <property type="entry name" value="TMEM86B-like"/>
</dbReference>
<comment type="subcellular location">
    <subcellularLocation>
        <location evidence="1">Membrane</location>
        <topology evidence="1">Multi-pass membrane protein</topology>
    </subcellularLocation>
</comment>
<dbReference type="Proteomes" id="UP000477849">
    <property type="component" value="Unassembled WGS sequence"/>
</dbReference>
<feature type="transmembrane region" description="Helical" evidence="6">
    <location>
        <begin position="104"/>
        <end position="123"/>
    </location>
</feature>
<evidence type="ECO:0000313" key="7">
    <source>
        <dbReference type="EMBL" id="NGO65515.1"/>
    </source>
</evidence>
<keyword evidence="4 6" id="KW-1133">Transmembrane helix</keyword>
<evidence type="ECO:0000313" key="8">
    <source>
        <dbReference type="Proteomes" id="UP000477849"/>
    </source>
</evidence>
<gene>
    <name evidence="7" type="ORF">G6N76_17730</name>
</gene>
<feature type="transmembrane region" description="Helical" evidence="6">
    <location>
        <begin position="31"/>
        <end position="58"/>
    </location>
</feature>